<dbReference type="InterPro" id="IPR013057">
    <property type="entry name" value="AA_transpt_TM"/>
</dbReference>
<gene>
    <name evidence="10" type="ORF">PHYBLDRAFT_58716</name>
</gene>
<dbReference type="GO" id="GO:0016020">
    <property type="term" value="C:membrane"/>
    <property type="evidence" value="ECO:0007669"/>
    <property type="project" value="UniProtKB-SubCell"/>
</dbReference>
<feature type="transmembrane region" description="Helical" evidence="8">
    <location>
        <begin position="220"/>
        <end position="241"/>
    </location>
</feature>
<dbReference type="PANTHER" id="PTHR22950">
    <property type="entry name" value="AMINO ACID TRANSPORTER"/>
    <property type="match status" value="1"/>
</dbReference>
<keyword evidence="4 8" id="KW-0812">Transmembrane</keyword>
<reference evidence="11" key="1">
    <citation type="submission" date="2015-06" db="EMBL/GenBank/DDBJ databases">
        <title>Expansion of signal transduction pathways in fungi by whole-genome duplication.</title>
        <authorList>
            <consortium name="DOE Joint Genome Institute"/>
            <person name="Corrochano L.M."/>
            <person name="Kuo A."/>
            <person name="Marcet-Houben M."/>
            <person name="Polaino S."/>
            <person name="Salamov A."/>
            <person name="Villalobos J.M."/>
            <person name="Alvarez M.I."/>
            <person name="Avalos J."/>
            <person name="Benito E.P."/>
            <person name="Benoit I."/>
            <person name="Burger G."/>
            <person name="Camino L.P."/>
            <person name="Canovas D."/>
            <person name="Cerda-Olmedo E."/>
            <person name="Cheng J.-F."/>
            <person name="Dominguez A."/>
            <person name="Elias M."/>
            <person name="Eslava A.P."/>
            <person name="Glaser F."/>
            <person name="Grimwood J."/>
            <person name="Gutierrez G."/>
            <person name="Heitman J."/>
            <person name="Henrissat B."/>
            <person name="Iturriaga E.A."/>
            <person name="Lang B.F."/>
            <person name="Lavin J.L."/>
            <person name="Lee S."/>
            <person name="Li W."/>
            <person name="Lindquist E."/>
            <person name="Lopez-Garcia S."/>
            <person name="Luque E.M."/>
            <person name="Marcos A.T."/>
            <person name="Martin J."/>
            <person name="McCluskey K."/>
            <person name="Medina H.R."/>
            <person name="Miralles-Duran A."/>
            <person name="Miyazaki A."/>
            <person name="Munoz-Torres E."/>
            <person name="Oguiza J.A."/>
            <person name="Ohm R."/>
            <person name="Olmedo M."/>
            <person name="Orejas M."/>
            <person name="Ortiz-Castellanos L."/>
            <person name="Pisabarro A.G."/>
            <person name="Rodriguez-Romero J."/>
            <person name="Ruiz-Herrera J."/>
            <person name="Ruiz-Vazquez R."/>
            <person name="Sanz C."/>
            <person name="Schackwitz W."/>
            <person name="Schmutz J."/>
            <person name="Shahriari M."/>
            <person name="Shelest E."/>
            <person name="Silva-Franco F."/>
            <person name="Soanes D."/>
            <person name="Syed K."/>
            <person name="Tagua V.G."/>
            <person name="Talbot N.J."/>
            <person name="Thon M."/>
            <person name="De vries R.P."/>
            <person name="Wiebenga A."/>
            <person name="Yadav J.S."/>
            <person name="Braun E.L."/>
            <person name="Baker S."/>
            <person name="Garre V."/>
            <person name="Horwitz B."/>
            <person name="Torres-Martinez S."/>
            <person name="Idnurm A."/>
            <person name="Herrera-Estrella A."/>
            <person name="Gabaldon T."/>
            <person name="Grigoriev I.V."/>
        </authorList>
    </citation>
    <scope>NUCLEOTIDE SEQUENCE [LARGE SCALE GENOMIC DNA]</scope>
    <source>
        <strain evidence="11">NRRL 1555(-)</strain>
    </source>
</reference>
<sequence length="513" mass="56661">MTFLNHTLDNLSSPTLDSDNNVQTIDFRNDHLVSTSSASPLNSEQVRTYEPANTADYAQLEIDDSETTLLGSQQRLLDHDDTDEEGDPEELKSYRLPSEGGSIFSSFLNMANSIIGAGIIGLPFAFKEAGFWTGIGLLILLTVVVDWTVRLLMYNGKLAGRTTYQDLMEFSFGRPGLVAISIFQFAFAFGGMCAYCVILGDTIPHVIRSIFPNIHNVPLLWIFGNRKLCITFFTLFVSYPLSLYRDISKLAKTSALALVAIIVIIVSVAIEGPKMPATIRGSSDNMFIVINNEVFQAIAVISFAFVCHHNSFLIFGSLKQPSLNRFAAVTHWSMFIAFATCFILAVSGYLVFTDKTTGNILNNFPQDNLLINIARLAFGLNMFTTIPLEAFVCREVMETFFWASEPYNRVRHCAITTILVLISLIISLVTCNLGTVLELTGAFSATALAFILPPLCYLKLANGPVWQINKIPHWLCMIFGIIVMAVSTFYSLQKAFIGSSAGVHKSQSELVCN</sequence>
<feature type="transmembrane region" description="Helical" evidence="8">
    <location>
        <begin position="131"/>
        <end position="154"/>
    </location>
</feature>
<keyword evidence="5" id="KW-0029">Amino-acid transport</keyword>
<feature type="transmembrane region" description="Helical" evidence="8">
    <location>
        <begin position="327"/>
        <end position="352"/>
    </location>
</feature>
<keyword evidence="3" id="KW-0813">Transport</keyword>
<feature type="transmembrane region" description="Helical" evidence="8">
    <location>
        <begin position="253"/>
        <end position="270"/>
    </location>
</feature>
<evidence type="ECO:0000256" key="7">
    <source>
        <dbReference type="ARBA" id="ARBA00023136"/>
    </source>
</evidence>
<feature type="transmembrane region" description="Helical" evidence="8">
    <location>
        <begin position="294"/>
        <end position="315"/>
    </location>
</feature>
<dbReference type="OrthoDB" id="28208at2759"/>
<evidence type="ECO:0000256" key="5">
    <source>
        <dbReference type="ARBA" id="ARBA00022970"/>
    </source>
</evidence>
<protein>
    <recommendedName>
        <fullName evidence="9">Amino acid transporter transmembrane domain-containing protein</fullName>
    </recommendedName>
</protein>
<dbReference type="GO" id="GO:0005783">
    <property type="term" value="C:endoplasmic reticulum"/>
    <property type="evidence" value="ECO:0007669"/>
    <property type="project" value="TreeGrafter"/>
</dbReference>
<dbReference type="STRING" id="763407.A0A167QGN0"/>
<evidence type="ECO:0000259" key="9">
    <source>
        <dbReference type="Pfam" id="PF01490"/>
    </source>
</evidence>
<evidence type="ECO:0000256" key="1">
    <source>
        <dbReference type="ARBA" id="ARBA00004141"/>
    </source>
</evidence>
<evidence type="ECO:0000313" key="10">
    <source>
        <dbReference type="EMBL" id="OAD79668.1"/>
    </source>
</evidence>
<dbReference type="AlphaFoldDB" id="A0A167QGN0"/>
<keyword evidence="7 8" id="KW-0472">Membrane</keyword>
<evidence type="ECO:0000256" key="6">
    <source>
        <dbReference type="ARBA" id="ARBA00022989"/>
    </source>
</evidence>
<dbReference type="Pfam" id="PF01490">
    <property type="entry name" value="Aa_trans"/>
    <property type="match status" value="1"/>
</dbReference>
<evidence type="ECO:0000256" key="8">
    <source>
        <dbReference type="SAM" id="Phobius"/>
    </source>
</evidence>
<comment type="similarity">
    <text evidence="2">Belongs to the amino acid/polyamine transporter 2 family.</text>
</comment>
<evidence type="ECO:0000256" key="2">
    <source>
        <dbReference type="ARBA" id="ARBA00008066"/>
    </source>
</evidence>
<dbReference type="VEuPathDB" id="FungiDB:PHYBLDRAFT_58716"/>
<dbReference type="EMBL" id="KV440972">
    <property type="protein sequence ID" value="OAD79668.1"/>
    <property type="molecule type" value="Genomic_DNA"/>
</dbReference>
<comment type="subcellular location">
    <subcellularLocation>
        <location evidence="1">Membrane</location>
        <topology evidence="1">Multi-pass membrane protein</topology>
    </subcellularLocation>
</comment>
<dbReference type="PANTHER" id="PTHR22950:SF458">
    <property type="entry name" value="SODIUM-COUPLED NEUTRAL AMINO ACID TRANSPORTER 11-RELATED"/>
    <property type="match status" value="1"/>
</dbReference>
<keyword evidence="11" id="KW-1185">Reference proteome</keyword>
<feature type="transmembrane region" description="Helical" evidence="8">
    <location>
        <begin position="102"/>
        <end position="125"/>
    </location>
</feature>
<feature type="transmembrane region" description="Helical" evidence="8">
    <location>
        <begin position="441"/>
        <end position="460"/>
    </location>
</feature>
<evidence type="ECO:0000313" key="11">
    <source>
        <dbReference type="Proteomes" id="UP000077315"/>
    </source>
</evidence>
<dbReference type="InParanoid" id="A0A167QGN0"/>
<feature type="transmembrane region" description="Helical" evidence="8">
    <location>
        <begin position="372"/>
        <end position="392"/>
    </location>
</feature>
<feature type="transmembrane region" description="Helical" evidence="8">
    <location>
        <begin position="413"/>
        <end position="435"/>
    </location>
</feature>
<dbReference type="GeneID" id="29001281"/>
<proteinExistence type="inferred from homology"/>
<keyword evidence="6 8" id="KW-1133">Transmembrane helix</keyword>
<dbReference type="Proteomes" id="UP000077315">
    <property type="component" value="Unassembled WGS sequence"/>
</dbReference>
<evidence type="ECO:0000256" key="4">
    <source>
        <dbReference type="ARBA" id="ARBA00022692"/>
    </source>
</evidence>
<feature type="transmembrane region" description="Helical" evidence="8">
    <location>
        <begin position="175"/>
        <end position="200"/>
    </location>
</feature>
<accession>A0A167QGN0</accession>
<evidence type="ECO:0000256" key="3">
    <source>
        <dbReference type="ARBA" id="ARBA00022448"/>
    </source>
</evidence>
<organism evidence="10 11">
    <name type="scientific">Phycomyces blakesleeanus (strain ATCC 8743b / DSM 1359 / FGSC 10004 / NBRC 33097 / NRRL 1555)</name>
    <dbReference type="NCBI Taxonomy" id="763407"/>
    <lineage>
        <taxon>Eukaryota</taxon>
        <taxon>Fungi</taxon>
        <taxon>Fungi incertae sedis</taxon>
        <taxon>Mucoromycota</taxon>
        <taxon>Mucoromycotina</taxon>
        <taxon>Mucoromycetes</taxon>
        <taxon>Mucorales</taxon>
        <taxon>Phycomycetaceae</taxon>
        <taxon>Phycomyces</taxon>
    </lineage>
</organism>
<feature type="domain" description="Amino acid transporter transmembrane" evidence="9">
    <location>
        <begin position="100"/>
        <end position="489"/>
    </location>
</feature>
<dbReference type="RefSeq" id="XP_018297708.1">
    <property type="nucleotide sequence ID" value="XM_018440375.1"/>
</dbReference>
<feature type="transmembrane region" description="Helical" evidence="8">
    <location>
        <begin position="472"/>
        <end position="492"/>
    </location>
</feature>
<dbReference type="GO" id="GO:0015179">
    <property type="term" value="F:L-amino acid transmembrane transporter activity"/>
    <property type="evidence" value="ECO:0007669"/>
    <property type="project" value="TreeGrafter"/>
</dbReference>
<name>A0A167QGN0_PHYB8</name>